<evidence type="ECO:0000313" key="2">
    <source>
        <dbReference type="EMBL" id="KYO45218.1"/>
    </source>
</evidence>
<dbReference type="EMBL" id="AKHW03000629">
    <property type="protein sequence ID" value="KYO45218.1"/>
    <property type="molecule type" value="Genomic_DNA"/>
</dbReference>
<feature type="compositionally biased region" description="Polar residues" evidence="1">
    <location>
        <begin position="94"/>
        <end position="107"/>
    </location>
</feature>
<feature type="region of interest" description="Disordered" evidence="1">
    <location>
        <begin position="94"/>
        <end position="119"/>
    </location>
</feature>
<reference evidence="2 3" key="1">
    <citation type="journal article" date="2012" name="Genome Biol.">
        <title>Sequencing three crocodilian genomes to illuminate the evolution of archosaurs and amniotes.</title>
        <authorList>
            <person name="St John J.A."/>
            <person name="Braun E.L."/>
            <person name="Isberg S.R."/>
            <person name="Miles L.G."/>
            <person name="Chong A.Y."/>
            <person name="Gongora J."/>
            <person name="Dalzell P."/>
            <person name="Moran C."/>
            <person name="Bed'hom B."/>
            <person name="Abzhanov A."/>
            <person name="Burgess S.C."/>
            <person name="Cooksey A.M."/>
            <person name="Castoe T.A."/>
            <person name="Crawford N.G."/>
            <person name="Densmore L.D."/>
            <person name="Drew J.C."/>
            <person name="Edwards S.V."/>
            <person name="Faircloth B.C."/>
            <person name="Fujita M.K."/>
            <person name="Greenwold M.J."/>
            <person name="Hoffmann F.G."/>
            <person name="Howard J.M."/>
            <person name="Iguchi T."/>
            <person name="Janes D.E."/>
            <person name="Khan S.Y."/>
            <person name="Kohno S."/>
            <person name="de Koning A.J."/>
            <person name="Lance S.L."/>
            <person name="McCarthy F.M."/>
            <person name="McCormack J.E."/>
            <person name="Merchant M.E."/>
            <person name="Peterson D.G."/>
            <person name="Pollock D.D."/>
            <person name="Pourmand N."/>
            <person name="Raney B.J."/>
            <person name="Roessler K.A."/>
            <person name="Sanford J.R."/>
            <person name="Sawyer R.H."/>
            <person name="Schmidt C.J."/>
            <person name="Triplett E.W."/>
            <person name="Tuberville T.D."/>
            <person name="Venegas-Anaya M."/>
            <person name="Howard J.T."/>
            <person name="Jarvis E.D."/>
            <person name="Guillette L.J.Jr."/>
            <person name="Glenn T.C."/>
            <person name="Green R.E."/>
            <person name="Ray D.A."/>
        </authorList>
    </citation>
    <scope>NUCLEOTIDE SEQUENCE [LARGE SCALE GENOMIC DNA]</scope>
    <source>
        <strain evidence="2">KSC_2009_1</strain>
    </source>
</reference>
<comment type="caution">
    <text evidence="2">The sequence shown here is derived from an EMBL/GenBank/DDBJ whole genome shotgun (WGS) entry which is preliminary data.</text>
</comment>
<proteinExistence type="predicted"/>
<accession>A0A151P843</accession>
<organism evidence="2 3">
    <name type="scientific">Alligator mississippiensis</name>
    <name type="common">American alligator</name>
    <dbReference type="NCBI Taxonomy" id="8496"/>
    <lineage>
        <taxon>Eukaryota</taxon>
        <taxon>Metazoa</taxon>
        <taxon>Chordata</taxon>
        <taxon>Craniata</taxon>
        <taxon>Vertebrata</taxon>
        <taxon>Euteleostomi</taxon>
        <taxon>Archelosauria</taxon>
        <taxon>Archosauria</taxon>
        <taxon>Crocodylia</taxon>
        <taxon>Alligatoridae</taxon>
        <taxon>Alligatorinae</taxon>
        <taxon>Alligator</taxon>
    </lineage>
</organism>
<name>A0A151P843_ALLMI</name>
<gene>
    <name evidence="2" type="ORF">Y1Q_0014672</name>
</gene>
<keyword evidence="3" id="KW-1185">Reference proteome</keyword>
<dbReference type="Proteomes" id="UP000050525">
    <property type="component" value="Unassembled WGS sequence"/>
</dbReference>
<dbReference type="AlphaFoldDB" id="A0A151P843"/>
<evidence type="ECO:0000313" key="3">
    <source>
        <dbReference type="Proteomes" id="UP000050525"/>
    </source>
</evidence>
<protein>
    <submittedName>
        <fullName evidence="2">Uncharacterized protein</fullName>
    </submittedName>
</protein>
<sequence length="119" mass="12855">MLVINAREFGSRNPGNYAPSPPPCCTVTGLVLHSSLSNTPIERSVLEIFRENPEVLQDGQMKDGLVPGVKEGEGRDLDLDAASVPFSYSFPLMSSPTEGPPHFSSSLWIDPRSQVGLKS</sequence>
<evidence type="ECO:0000256" key="1">
    <source>
        <dbReference type="SAM" id="MobiDB-lite"/>
    </source>
</evidence>